<keyword evidence="2" id="KW-0805">Transcription regulation</keyword>
<dbReference type="NCBIfam" id="NF002964">
    <property type="entry name" value="PRK03635.1"/>
    <property type="match status" value="1"/>
</dbReference>
<dbReference type="PANTHER" id="PTHR30579">
    <property type="entry name" value="TRANSCRIPTIONAL REGULATOR"/>
    <property type="match status" value="1"/>
</dbReference>
<dbReference type="Gene3D" id="3.40.190.290">
    <property type="match status" value="1"/>
</dbReference>
<dbReference type="AlphaFoldDB" id="A0A9Q9T3U8"/>
<dbReference type="Gene3D" id="1.10.10.10">
    <property type="entry name" value="Winged helix-like DNA-binding domain superfamily/Winged helix DNA-binding domain"/>
    <property type="match status" value="1"/>
</dbReference>
<dbReference type="Pfam" id="PF03466">
    <property type="entry name" value="LysR_substrate"/>
    <property type="match status" value="1"/>
</dbReference>
<dbReference type="GO" id="GO:0003677">
    <property type="term" value="F:DNA binding"/>
    <property type="evidence" value="ECO:0007669"/>
    <property type="project" value="UniProtKB-KW"/>
</dbReference>
<organism evidence="7 8">
    <name type="scientific">Curtobacterium poinsettiae</name>
    <dbReference type="NCBI Taxonomy" id="159612"/>
    <lineage>
        <taxon>Bacteria</taxon>
        <taxon>Bacillati</taxon>
        <taxon>Actinomycetota</taxon>
        <taxon>Actinomycetes</taxon>
        <taxon>Micrococcales</taxon>
        <taxon>Microbacteriaceae</taxon>
        <taxon>Curtobacterium</taxon>
    </lineage>
</organism>
<dbReference type="NCBIfam" id="NF009888">
    <property type="entry name" value="PRK13348.1"/>
    <property type="match status" value="1"/>
</dbReference>
<feature type="domain" description="HTH lysR-type" evidence="6">
    <location>
        <begin position="8"/>
        <end position="60"/>
    </location>
</feature>
<dbReference type="InterPro" id="IPR036390">
    <property type="entry name" value="WH_DNA-bd_sf"/>
</dbReference>
<dbReference type="Pfam" id="PF00126">
    <property type="entry name" value="HTH_1"/>
    <property type="match status" value="1"/>
</dbReference>
<dbReference type="InterPro" id="IPR017685">
    <property type="entry name" value="ArgP"/>
</dbReference>
<dbReference type="NCBIfam" id="TIGR03298">
    <property type="entry name" value="argP"/>
    <property type="match status" value="1"/>
</dbReference>
<evidence type="ECO:0000313" key="7">
    <source>
        <dbReference type="EMBL" id="UYC81217.1"/>
    </source>
</evidence>
<dbReference type="SUPFAM" id="SSF53850">
    <property type="entry name" value="Periplasmic binding protein-like II"/>
    <property type="match status" value="1"/>
</dbReference>
<name>A0A9Q9T3U8_9MICO</name>
<dbReference type="PROSITE" id="PS50931">
    <property type="entry name" value="HTH_LYSR"/>
    <property type="match status" value="1"/>
</dbReference>
<accession>A0A9Q9T3U8</accession>
<dbReference type="RefSeq" id="WP_262139458.1">
    <property type="nucleotide sequence ID" value="NZ_CP106879.1"/>
</dbReference>
<sequence length="310" mass="33855">MTRFQREHLETLLAAVDHGTLDAAARALSITPSAVSQRIKSMEQQVGRVLLQRTTPVRPTADGEVVLRHARQVRLLDEETSSALGGGGLAVPSISLAVNADSLGTWFLDALALVRADTEVVFDLHREDQDRTAELLRAGTVMGAVTAEADPVQGCSSVPLGIDRYRAVASPSFVARYLGDTGTERRMLRRLDEVPLVDYDRDDDLQQGYLRQVLGHAPGGPRHFVPTSADFARAVTLGFGWGLLPEAQCLEAIDRGVLVELAPGRSADVALWWQRWNLASPLLERVTDAVRATAAERLHPAPQVWQRGHQ</sequence>
<dbReference type="EMBL" id="CP106879">
    <property type="protein sequence ID" value="UYC81217.1"/>
    <property type="molecule type" value="Genomic_DNA"/>
</dbReference>
<proteinExistence type="inferred from homology"/>
<dbReference type="KEGG" id="cpoi:OE229_01780"/>
<gene>
    <name evidence="7" type="ORF">OE229_01780</name>
</gene>
<reference evidence="7" key="1">
    <citation type="submission" date="2022-09" db="EMBL/GenBank/DDBJ databases">
        <title>Taxonomy of Curtobacterium flaccumfaciens.</title>
        <authorList>
            <person name="Osdaghi E."/>
            <person name="Taghavi S.M."/>
            <person name="Hamidizade M."/>
            <person name="Abachi H."/>
            <person name="Fazliarab A."/>
            <person name="Baeyen S."/>
            <person name="Portier P."/>
            <person name="Van Vaerenbergh J."/>
            <person name="Jacques M.-A."/>
        </authorList>
    </citation>
    <scope>NUCLEOTIDE SEQUENCE</scope>
    <source>
        <strain evidence="7">AGQB46</strain>
    </source>
</reference>
<keyword evidence="3" id="KW-0238">DNA-binding</keyword>
<evidence type="ECO:0000256" key="5">
    <source>
        <dbReference type="ARBA" id="ARBA00023163"/>
    </source>
</evidence>
<dbReference type="GO" id="GO:0003700">
    <property type="term" value="F:DNA-binding transcription factor activity"/>
    <property type="evidence" value="ECO:0007669"/>
    <property type="project" value="InterPro"/>
</dbReference>
<evidence type="ECO:0000256" key="1">
    <source>
        <dbReference type="ARBA" id="ARBA00009437"/>
    </source>
</evidence>
<protein>
    <submittedName>
        <fullName evidence="7">LysR family transcriptional regulator ArgP</fullName>
    </submittedName>
</protein>
<evidence type="ECO:0000313" key="8">
    <source>
        <dbReference type="Proteomes" id="UP001062223"/>
    </source>
</evidence>
<comment type="similarity">
    <text evidence="1">Belongs to the LysR transcriptional regulatory family.</text>
</comment>
<evidence type="ECO:0000256" key="2">
    <source>
        <dbReference type="ARBA" id="ARBA00023015"/>
    </source>
</evidence>
<keyword evidence="4" id="KW-0010">Activator</keyword>
<evidence type="ECO:0000256" key="4">
    <source>
        <dbReference type="ARBA" id="ARBA00023159"/>
    </source>
</evidence>
<dbReference type="InterPro" id="IPR050176">
    <property type="entry name" value="LTTR"/>
</dbReference>
<evidence type="ECO:0000259" key="6">
    <source>
        <dbReference type="PROSITE" id="PS50931"/>
    </source>
</evidence>
<evidence type="ECO:0000256" key="3">
    <source>
        <dbReference type="ARBA" id="ARBA00023125"/>
    </source>
</evidence>
<dbReference type="PANTHER" id="PTHR30579:SF2">
    <property type="entry name" value="HTH-TYPE TRANSCRIPTIONAL REGULATOR ARGP"/>
    <property type="match status" value="1"/>
</dbReference>
<dbReference type="InterPro" id="IPR005119">
    <property type="entry name" value="LysR_subst-bd"/>
</dbReference>
<dbReference type="InterPro" id="IPR000847">
    <property type="entry name" value="LysR_HTH_N"/>
</dbReference>
<keyword evidence="5" id="KW-0804">Transcription</keyword>
<dbReference type="SUPFAM" id="SSF46785">
    <property type="entry name" value="Winged helix' DNA-binding domain"/>
    <property type="match status" value="1"/>
</dbReference>
<dbReference type="Proteomes" id="UP001062223">
    <property type="component" value="Chromosome"/>
</dbReference>
<dbReference type="InterPro" id="IPR036388">
    <property type="entry name" value="WH-like_DNA-bd_sf"/>
</dbReference>